<keyword evidence="1" id="KW-0723">Serine/threonine-protein kinase</keyword>
<dbReference type="RefSeq" id="WP_379528224.1">
    <property type="nucleotide sequence ID" value="NZ_JBHSBI010000005.1"/>
</dbReference>
<name>A0ABV8G7I4_9ACTN</name>
<dbReference type="EMBL" id="JBHSBI010000005">
    <property type="protein sequence ID" value="MFC4008144.1"/>
    <property type="molecule type" value="Genomic_DNA"/>
</dbReference>
<dbReference type="Gene3D" id="3.30.565.10">
    <property type="entry name" value="Histidine kinase-like ATPase, C-terminal domain"/>
    <property type="match status" value="1"/>
</dbReference>
<evidence type="ECO:0000313" key="4">
    <source>
        <dbReference type="Proteomes" id="UP001595851"/>
    </source>
</evidence>
<accession>A0ABV8G7I4</accession>
<feature type="domain" description="Histidine kinase/HSP90-like ATPase" evidence="2">
    <location>
        <begin position="25"/>
        <end position="132"/>
    </location>
</feature>
<keyword evidence="1" id="KW-0418">Kinase</keyword>
<dbReference type="Proteomes" id="UP001595851">
    <property type="component" value="Unassembled WGS sequence"/>
</dbReference>
<keyword evidence="1" id="KW-0808">Transferase</keyword>
<comment type="caution">
    <text evidence="3">The sequence shown here is derived from an EMBL/GenBank/DDBJ whole genome shotgun (WGS) entry which is preliminary data.</text>
</comment>
<reference evidence="4" key="1">
    <citation type="journal article" date="2019" name="Int. J. Syst. Evol. Microbiol.">
        <title>The Global Catalogue of Microorganisms (GCM) 10K type strain sequencing project: providing services to taxonomists for standard genome sequencing and annotation.</title>
        <authorList>
            <consortium name="The Broad Institute Genomics Platform"/>
            <consortium name="The Broad Institute Genome Sequencing Center for Infectious Disease"/>
            <person name="Wu L."/>
            <person name="Ma J."/>
        </authorList>
    </citation>
    <scope>NUCLEOTIDE SEQUENCE [LARGE SCALE GENOMIC DNA]</scope>
    <source>
        <strain evidence="4">TBRC 1276</strain>
    </source>
</reference>
<dbReference type="GO" id="GO:0005524">
    <property type="term" value="F:ATP binding"/>
    <property type="evidence" value="ECO:0007669"/>
    <property type="project" value="UniProtKB-KW"/>
</dbReference>
<keyword evidence="3" id="KW-0067">ATP-binding</keyword>
<dbReference type="InterPro" id="IPR003594">
    <property type="entry name" value="HATPase_dom"/>
</dbReference>
<gene>
    <name evidence="3" type="ORF">ACFOY2_13000</name>
</gene>
<keyword evidence="4" id="KW-1185">Reference proteome</keyword>
<protein>
    <submittedName>
        <fullName evidence="3">ATP-binding protein</fullName>
    </submittedName>
</protein>
<evidence type="ECO:0000259" key="2">
    <source>
        <dbReference type="Pfam" id="PF13581"/>
    </source>
</evidence>
<proteinExistence type="predicted"/>
<sequence>MTSHFPHELDDTLSRAFTLSPIPPSIPVARKWVRQMLDRWGLEALRPPVEWLVTELTTNAIKHARTGGATVTVLVMYTAGTLRIEVRDRDPDNLPIRRQSTSEAESGRGLLIVEEYADRWNVRVNERGKTVWCELDMPCVRQAVAQ</sequence>
<evidence type="ECO:0000313" key="3">
    <source>
        <dbReference type="EMBL" id="MFC4008144.1"/>
    </source>
</evidence>
<evidence type="ECO:0000256" key="1">
    <source>
        <dbReference type="ARBA" id="ARBA00022527"/>
    </source>
</evidence>
<dbReference type="CDD" id="cd16936">
    <property type="entry name" value="HATPase_RsbW-like"/>
    <property type="match status" value="1"/>
</dbReference>
<dbReference type="InterPro" id="IPR036890">
    <property type="entry name" value="HATPase_C_sf"/>
</dbReference>
<dbReference type="InterPro" id="IPR050267">
    <property type="entry name" value="Anti-sigma-factor_SerPK"/>
</dbReference>
<dbReference type="PANTHER" id="PTHR35526:SF3">
    <property type="entry name" value="ANTI-SIGMA-F FACTOR RSBW"/>
    <property type="match status" value="1"/>
</dbReference>
<keyword evidence="3" id="KW-0547">Nucleotide-binding</keyword>
<dbReference type="Pfam" id="PF13581">
    <property type="entry name" value="HATPase_c_2"/>
    <property type="match status" value="1"/>
</dbReference>
<dbReference type="PANTHER" id="PTHR35526">
    <property type="entry name" value="ANTI-SIGMA-F FACTOR RSBW-RELATED"/>
    <property type="match status" value="1"/>
</dbReference>
<dbReference type="SUPFAM" id="SSF55874">
    <property type="entry name" value="ATPase domain of HSP90 chaperone/DNA topoisomerase II/histidine kinase"/>
    <property type="match status" value="1"/>
</dbReference>
<organism evidence="3 4">
    <name type="scientific">Nonomuraea purpurea</name>
    <dbReference type="NCBI Taxonomy" id="1849276"/>
    <lineage>
        <taxon>Bacteria</taxon>
        <taxon>Bacillati</taxon>
        <taxon>Actinomycetota</taxon>
        <taxon>Actinomycetes</taxon>
        <taxon>Streptosporangiales</taxon>
        <taxon>Streptosporangiaceae</taxon>
        <taxon>Nonomuraea</taxon>
    </lineage>
</organism>